<evidence type="ECO:0000256" key="8">
    <source>
        <dbReference type="ARBA" id="ARBA00022793"/>
    </source>
</evidence>
<dbReference type="Proteomes" id="UP000007722">
    <property type="component" value="Chromosome"/>
</dbReference>
<dbReference type="GO" id="GO:0043805">
    <property type="term" value="F:indolepyruvate ferredoxin oxidoreductase activity"/>
    <property type="evidence" value="ECO:0007669"/>
    <property type="project" value="UniProtKB-UniRule"/>
</dbReference>
<dbReference type="OrthoDB" id="19071at2157"/>
<evidence type="ECO:0000256" key="19">
    <source>
        <dbReference type="ARBA" id="ARBA00060971"/>
    </source>
</evidence>
<dbReference type="AlphaFoldDB" id="D7DT01"/>
<evidence type="ECO:0000256" key="17">
    <source>
        <dbReference type="ARBA" id="ARBA00048332"/>
    </source>
</evidence>
<feature type="binding site" evidence="21">
    <location>
        <position position="555"/>
    </location>
    <ligand>
        <name>[4Fe-4S] cluster</name>
        <dbReference type="ChEBI" id="CHEBI:49883"/>
        <label>1</label>
    </ligand>
</feature>
<comment type="pathway">
    <text evidence="15">Cofactor biosynthesis; coenzyme M biosynthesis; sulfoacetaldehyde from phosphoenolpyruvate and sulfite: step 4/4.</text>
</comment>
<keyword evidence="12 20" id="KW-0411">Iron-sulfur</keyword>
<dbReference type="PANTHER" id="PTHR43710:SF5">
    <property type="entry name" value="INDOLEPYRUVATE FERREDOXIN OXIDOREDUCTASE ALPHA SUBUNIT"/>
    <property type="match status" value="1"/>
</dbReference>
<comment type="function">
    <text evidence="14">Involved in the biosynthesis of the coenzyme M (2-mercaptoethanesulfonic acid). Catalyzes the decarboxylation of sulfopyruvate to sulfoacetaldehyde.</text>
</comment>
<dbReference type="Pfam" id="PF02775">
    <property type="entry name" value="TPP_enzyme_C"/>
    <property type="match status" value="1"/>
</dbReference>
<dbReference type="CDD" id="cd02008">
    <property type="entry name" value="TPP_IOR_alpha"/>
    <property type="match status" value="1"/>
</dbReference>
<dbReference type="Gene3D" id="3.40.50.920">
    <property type="match status" value="1"/>
</dbReference>
<evidence type="ECO:0000256" key="5">
    <source>
        <dbReference type="ARBA" id="ARBA00022485"/>
    </source>
</evidence>
<evidence type="ECO:0000256" key="1">
    <source>
        <dbReference type="ARBA" id="ARBA00002995"/>
    </source>
</evidence>
<feature type="binding site" evidence="21">
    <location>
        <position position="549"/>
    </location>
    <ligand>
        <name>[4Fe-4S] cluster</name>
        <dbReference type="ChEBI" id="CHEBI:49883"/>
        <label>1</label>
    </ligand>
</feature>
<dbReference type="InterPro" id="IPR017896">
    <property type="entry name" value="4Fe4S_Fe-S-bd"/>
</dbReference>
<evidence type="ECO:0000256" key="13">
    <source>
        <dbReference type="ARBA" id="ARBA00023239"/>
    </source>
</evidence>
<dbReference type="EC" id="1.2.7.8" evidence="20"/>
<keyword evidence="10 20" id="KW-0560">Oxidoreductase</keyword>
<feature type="binding site" evidence="21">
    <location>
        <position position="582"/>
    </location>
    <ligand>
        <name>[4Fe-4S] cluster</name>
        <dbReference type="ChEBI" id="CHEBI:49883"/>
        <label>2</label>
    </ligand>
</feature>
<dbReference type="HOGENOM" id="CLU_017727_0_0_2"/>
<comment type="subunit">
    <text evidence="2 20">Heterodimer of the IorA and IorB subunits.</text>
</comment>
<feature type="binding site" evidence="21">
    <location>
        <position position="585"/>
    </location>
    <ligand>
        <name>[4Fe-4S] cluster</name>
        <dbReference type="ChEBI" id="CHEBI:49883"/>
        <label>2</label>
    </ligand>
</feature>
<evidence type="ECO:0000256" key="15">
    <source>
        <dbReference type="ARBA" id="ARBA00037914"/>
    </source>
</evidence>
<keyword evidence="9 20" id="KW-0249">Electron transport</keyword>
<dbReference type="FunFam" id="3.40.50.970:FF:000039">
    <property type="entry name" value="Indolepyruvate oxidoreductase subunit IorA"/>
    <property type="match status" value="1"/>
</dbReference>
<proteinExistence type="inferred from homology"/>
<gene>
    <name evidence="23" type="ordered locus">Mvol_0602</name>
</gene>
<evidence type="ECO:0000256" key="21">
    <source>
        <dbReference type="PIRSR" id="PIRSR006439-50"/>
    </source>
</evidence>
<feature type="binding site" evidence="21">
    <location>
        <position position="589"/>
    </location>
    <ligand>
        <name>[4Fe-4S] cluster</name>
        <dbReference type="ChEBI" id="CHEBI:49883"/>
        <label>1</label>
    </ligand>
</feature>
<dbReference type="NCBIfam" id="TIGR03336">
    <property type="entry name" value="IOR_alpha"/>
    <property type="match status" value="1"/>
</dbReference>
<keyword evidence="11 20" id="KW-0408">Iron</keyword>
<evidence type="ECO:0000256" key="3">
    <source>
        <dbReference type="ARBA" id="ARBA00017710"/>
    </source>
</evidence>
<keyword evidence="6" id="KW-0174">Coenzyme M biosynthesis</keyword>
<dbReference type="GO" id="GO:0019295">
    <property type="term" value="P:coenzyme M biosynthetic process"/>
    <property type="evidence" value="ECO:0007669"/>
    <property type="project" value="UniProtKB-KW"/>
</dbReference>
<feature type="binding site" evidence="21">
    <location>
        <position position="552"/>
    </location>
    <ligand>
        <name>[4Fe-4S] cluster</name>
        <dbReference type="ChEBI" id="CHEBI:49883"/>
        <label>1</label>
    </ligand>
</feature>
<organism evidence="23 24">
    <name type="scientific">Methanococcus voltae (strain ATCC BAA-1334 / A3)</name>
    <dbReference type="NCBI Taxonomy" id="456320"/>
    <lineage>
        <taxon>Archaea</taxon>
        <taxon>Methanobacteriati</taxon>
        <taxon>Methanobacteriota</taxon>
        <taxon>Methanomada group</taxon>
        <taxon>Methanococci</taxon>
        <taxon>Methanococcales</taxon>
        <taxon>Methanococcaceae</taxon>
        <taxon>Methanococcus</taxon>
    </lineage>
</organism>
<evidence type="ECO:0000313" key="23">
    <source>
        <dbReference type="EMBL" id="ADI36261.1"/>
    </source>
</evidence>
<dbReference type="PROSITE" id="PS51379">
    <property type="entry name" value="4FE4S_FER_2"/>
    <property type="match status" value="2"/>
</dbReference>
<evidence type="ECO:0000256" key="11">
    <source>
        <dbReference type="ARBA" id="ARBA00023004"/>
    </source>
</evidence>
<evidence type="ECO:0000256" key="12">
    <source>
        <dbReference type="ARBA" id="ARBA00023014"/>
    </source>
</evidence>
<keyword evidence="5 20" id="KW-0004">4Fe-4S</keyword>
<evidence type="ECO:0000256" key="10">
    <source>
        <dbReference type="ARBA" id="ARBA00023002"/>
    </source>
</evidence>
<keyword evidence="4 20" id="KW-0813">Transport</keyword>
<comment type="catalytic activity">
    <reaction evidence="17 20">
        <text>indole-3-pyruvate + 2 oxidized [2Fe-2S]-[ferredoxin] + CoA = (indol-3-yl)acetyl-CoA + 2 reduced [2Fe-2S]-[ferredoxin] + CO2 + H(+)</text>
        <dbReference type="Rhea" id="RHEA:12645"/>
        <dbReference type="Rhea" id="RHEA-COMP:10000"/>
        <dbReference type="Rhea" id="RHEA-COMP:10001"/>
        <dbReference type="ChEBI" id="CHEBI:15378"/>
        <dbReference type="ChEBI" id="CHEBI:16526"/>
        <dbReference type="ChEBI" id="CHEBI:17640"/>
        <dbReference type="ChEBI" id="CHEBI:33737"/>
        <dbReference type="ChEBI" id="CHEBI:33738"/>
        <dbReference type="ChEBI" id="CHEBI:57271"/>
        <dbReference type="ChEBI" id="CHEBI:57287"/>
        <dbReference type="EC" id="1.2.7.8"/>
    </reaction>
</comment>
<dbReference type="KEGG" id="mvo:Mvol_0602"/>
<dbReference type="InterPro" id="IPR009014">
    <property type="entry name" value="Transketo_C/PFOR_II"/>
</dbReference>
<dbReference type="eggNOG" id="arCOG01609">
    <property type="taxonomic scope" value="Archaea"/>
</dbReference>
<evidence type="ECO:0000256" key="4">
    <source>
        <dbReference type="ARBA" id="ARBA00022448"/>
    </source>
</evidence>
<comment type="subunit">
    <text evidence="16">Heterododecamer composed of 6 subunits alpha and 6 subunits beta.</text>
</comment>
<name>D7DT01_METV3</name>
<dbReference type="EMBL" id="CP002057">
    <property type="protein sequence ID" value="ADI36261.1"/>
    <property type="molecule type" value="Genomic_DNA"/>
</dbReference>
<dbReference type="InterPro" id="IPR002880">
    <property type="entry name" value="Pyrv_Fd/Flavodoxin_OxRdtase_N"/>
</dbReference>
<evidence type="ECO:0000313" key="24">
    <source>
        <dbReference type="Proteomes" id="UP000007722"/>
    </source>
</evidence>
<dbReference type="STRING" id="456320.Mvol_0602"/>
<keyword evidence="8" id="KW-0210">Decarboxylase</keyword>
<dbReference type="PANTHER" id="PTHR43710">
    <property type="entry name" value="2-HYDROXYACYL-COA LYASE"/>
    <property type="match status" value="1"/>
</dbReference>
<dbReference type="InterPro" id="IPR045025">
    <property type="entry name" value="HACL1-like"/>
</dbReference>
<comment type="cofactor">
    <cofactor evidence="20 21">
        <name>[4Fe-4S] cluster</name>
        <dbReference type="ChEBI" id="CHEBI:49883"/>
    </cofactor>
    <text evidence="20 21">Binds 2 [4Fe-4S] clusters. In this family the first cluster has a non-standard and varying [4Fe-4S] binding motif CX(2)CX(2)CX(4-5)CP.</text>
</comment>
<reference evidence="23 24" key="1">
    <citation type="submission" date="2010-05" db="EMBL/GenBank/DDBJ databases">
        <title>Complete sequence of Methanococcus voltae A3.</title>
        <authorList>
            <consortium name="US DOE Joint Genome Institute"/>
            <person name="Lucas S."/>
            <person name="Copeland A."/>
            <person name="Lapidus A."/>
            <person name="Cheng J.-F."/>
            <person name="Bruce D."/>
            <person name="Goodwin L."/>
            <person name="Pitluck S."/>
            <person name="Lowry S."/>
            <person name="Clum A."/>
            <person name="Land M."/>
            <person name="Hauser L."/>
            <person name="Kyrpides N."/>
            <person name="Mikhailova N."/>
            <person name="Whitman W.B."/>
            <person name="Woyke T."/>
        </authorList>
    </citation>
    <scope>NUCLEOTIDE SEQUENCE [LARGE SCALE GENOMIC DNA]</scope>
    <source>
        <strain evidence="24">ATCC BAA-1334 / A3</strain>
    </source>
</reference>
<evidence type="ECO:0000256" key="7">
    <source>
        <dbReference type="ARBA" id="ARBA00022723"/>
    </source>
</evidence>
<keyword evidence="23" id="KW-0670">Pyruvate</keyword>
<feature type="domain" description="4Fe-4S ferredoxin-type" evidence="22">
    <location>
        <begin position="570"/>
        <end position="599"/>
    </location>
</feature>
<feature type="binding site" evidence="21">
    <location>
        <position position="579"/>
    </location>
    <ligand>
        <name>[4Fe-4S] cluster</name>
        <dbReference type="ChEBI" id="CHEBI:49883"/>
        <label>2</label>
    </ligand>
</feature>
<dbReference type="InterPro" id="IPR017721">
    <property type="entry name" value="IorA"/>
</dbReference>
<evidence type="ECO:0000256" key="2">
    <source>
        <dbReference type="ARBA" id="ARBA00011238"/>
    </source>
</evidence>
<sequence length="602" mass="66082">MSKKELLLGNFAVARGAYEAGATVATAYPGTPSTEITEYIAQYDEINSEWSTNEKVALEVAIGASIAGSRSIVSMKHVGLNVAADPFMTVTYTGVNGGLVLAVADDPSMHSSQNEQDTRYYGMAGKCPVLEPSDSQECKDYTKMAFEISEKFDTPVILRLTTRISHSQSIVNLNERISDEEIIIKPYDKNPEKYISAPANARKRRVIIEERLGKLQEFANNPQNNLINVEYNDKSIGIITSGAAYQYAKEICPEASFFKLGMVYPLPKEAITEFINNCDKVYVIEELEPIFEKEIKSWGLNVIGKEIFPTIGELSPEIVRKCLKEVGELETGSLVVHNIPDEENGQNELPVRPPVLCPGCHHRGPFYILKKLKLNVSGDIGCYTLGSVPPLSAMDTTICMGASIGMAHGFEMAKGKEFAKKSVAVIGDSTFWHSGITGLIDIVYNKGTSTVIILDNSITAMTGHQENPSTGKTLKGDIAPQIDFVALGKAIGIKRVVEVDAYDLNRLEEVIKTEVNTEEPSLIITKRPCILIKGVKFEYKDLYVNSEKCNGCKLCLRIGCPAISFNNETKKAEIDKSLCVGCGLCVDICKRSAIELKNDKEN</sequence>
<dbReference type="Pfam" id="PF01855">
    <property type="entry name" value="POR_N"/>
    <property type="match status" value="1"/>
</dbReference>
<dbReference type="Pfam" id="PF13237">
    <property type="entry name" value="Fer4_10"/>
    <property type="match status" value="1"/>
</dbReference>
<dbReference type="CDD" id="cd07034">
    <property type="entry name" value="TPP_PYR_PFOR_IOR-alpha_like"/>
    <property type="match status" value="1"/>
</dbReference>
<accession>D7DT01</accession>
<dbReference type="GO" id="GO:0030976">
    <property type="term" value="F:thiamine pyrophosphate binding"/>
    <property type="evidence" value="ECO:0007669"/>
    <property type="project" value="InterPro"/>
</dbReference>
<evidence type="ECO:0000256" key="16">
    <source>
        <dbReference type="ARBA" id="ARBA00038733"/>
    </source>
</evidence>
<protein>
    <recommendedName>
        <fullName evidence="3 20">Indolepyruvate oxidoreductase subunit IorA</fullName>
        <shortName evidence="20">IOR</shortName>
        <ecNumber evidence="20">1.2.7.8</ecNumber>
    </recommendedName>
    <alternativeName>
        <fullName evidence="20">Indolepyruvate ferredoxin oxidoreductase subunit alpha</fullName>
    </alternativeName>
</protein>
<comment type="function">
    <text evidence="1 20">Catalyzes the ferredoxin-dependent oxidative decarboxylation of arylpyruvates.</text>
</comment>
<dbReference type="Gene3D" id="3.40.50.970">
    <property type="match status" value="2"/>
</dbReference>
<evidence type="ECO:0000259" key="22">
    <source>
        <dbReference type="PROSITE" id="PS51379"/>
    </source>
</evidence>
<dbReference type="GO" id="GO:0051539">
    <property type="term" value="F:4 iron, 4 sulfur cluster binding"/>
    <property type="evidence" value="ECO:0007669"/>
    <property type="project" value="UniProtKB-UniRule"/>
</dbReference>
<comment type="similarity">
    <text evidence="19">Belongs to the ComD family.</text>
</comment>
<evidence type="ECO:0000256" key="6">
    <source>
        <dbReference type="ARBA" id="ARBA00022545"/>
    </source>
</evidence>
<feature type="binding site" evidence="21">
    <location>
        <position position="560"/>
    </location>
    <ligand>
        <name>[4Fe-4S] cluster</name>
        <dbReference type="ChEBI" id="CHEBI:49883"/>
        <label>2</label>
    </ligand>
</feature>
<evidence type="ECO:0000256" key="20">
    <source>
        <dbReference type="PIRNR" id="PIRNR006439"/>
    </source>
</evidence>
<comment type="catalytic activity">
    <reaction evidence="18">
        <text>3-sulfopyruvate + H(+) = sulfoacetaldehyde + CO2</text>
        <dbReference type="Rhea" id="RHEA:20948"/>
        <dbReference type="ChEBI" id="CHEBI:15378"/>
        <dbReference type="ChEBI" id="CHEBI:16526"/>
        <dbReference type="ChEBI" id="CHEBI:57940"/>
        <dbReference type="ChEBI" id="CHEBI:58246"/>
        <dbReference type="EC" id="4.1.1.79"/>
    </reaction>
</comment>
<dbReference type="InParanoid" id="D7DT01"/>
<evidence type="ECO:0000256" key="14">
    <source>
        <dbReference type="ARBA" id="ARBA00037396"/>
    </source>
</evidence>
<dbReference type="InterPro" id="IPR011766">
    <property type="entry name" value="TPP_enzyme_TPP-bd"/>
</dbReference>
<dbReference type="SUPFAM" id="SSF52518">
    <property type="entry name" value="Thiamin diphosphate-binding fold (THDP-binding)"/>
    <property type="match status" value="2"/>
</dbReference>
<keyword evidence="13" id="KW-0456">Lyase</keyword>
<dbReference type="GO" id="GO:0046872">
    <property type="term" value="F:metal ion binding"/>
    <property type="evidence" value="ECO:0007669"/>
    <property type="project" value="UniProtKB-UniRule"/>
</dbReference>
<dbReference type="Gene3D" id="3.30.70.20">
    <property type="match status" value="1"/>
</dbReference>
<evidence type="ECO:0000256" key="18">
    <source>
        <dbReference type="ARBA" id="ARBA00048551"/>
    </source>
</evidence>
<evidence type="ECO:0000256" key="9">
    <source>
        <dbReference type="ARBA" id="ARBA00022982"/>
    </source>
</evidence>
<dbReference type="GO" id="GO:0050545">
    <property type="term" value="F:sulfopyruvate decarboxylase activity"/>
    <property type="evidence" value="ECO:0007669"/>
    <property type="project" value="UniProtKB-EC"/>
</dbReference>
<feature type="domain" description="4Fe-4S ferredoxin-type" evidence="22">
    <location>
        <begin position="540"/>
        <end position="568"/>
    </location>
</feature>
<dbReference type="SUPFAM" id="SSF52922">
    <property type="entry name" value="TK C-terminal domain-like"/>
    <property type="match status" value="1"/>
</dbReference>
<dbReference type="PIRSF" id="PIRSF006439">
    <property type="entry name" value="Indolepyruvate_ferr_oxidored"/>
    <property type="match status" value="1"/>
</dbReference>
<keyword evidence="24" id="KW-1185">Reference proteome</keyword>
<keyword evidence="7 20" id="KW-0479">Metal-binding</keyword>
<dbReference type="InterPro" id="IPR029061">
    <property type="entry name" value="THDP-binding"/>
</dbReference>